<dbReference type="Gene3D" id="3.50.50.60">
    <property type="entry name" value="FAD/NAD(P)-binding domain"/>
    <property type="match status" value="2"/>
</dbReference>
<dbReference type="GO" id="GO:0008115">
    <property type="term" value="F:sarcosine oxidase activity"/>
    <property type="evidence" value="ECO:0007669"/>
    <property type="project" value="TreeGrafter"/>
</dbReference>
<evidence type="ECO:0000256" key="4">
    <source>
        <dbReference type="ARBA" id="ARBA00023002"/>
    </source>
</evidence>
<proteinExistence type="predicted"/>
<evidence type="ECO:0000313" key="5">
    <source>
        <dbReference type="EMBL" id="CAD9212594.1"/>
    </source>
</evidence>
<sequence>MEKEKLDFEVIICGLGAMGSATAYHLAKRGVKVRVKGSTSLRSLLDPTSRFALWRAPEADSCRRPDYLTPDCAAYYFQVLGLEQYHIAHSHGSSHGLSRIIRKAYFEHHSYVPLLEVLLHRSPTSKKTQRIRVQCLGYIMNNYVLILITNRHVSCLMLLGRPVVFLTVEEVTGAAACQMTRIVCGLL</sequence>
<comment type="cofactor">
    <cofactor evidence="1">
        <name>FAD</name>
        <dbReference type="ChEBI" id="CHEBI:57692"/>
    </cofactor>
</comment>
<evidence type="ECO:0000256" key="3">
    <source>
        <dbReference type="ARBA" id="ARBA00022827"/>
    </source>
</evidence>
<dbReference type="PANTHER" id="PTHR10961:SF7">
    <property type="entry name" value="FAD DEPENDENT OXIDOREDUCTASE DOMAIN-CONTAINING PROTEIN"/>
    <property type="match status" value="1"/>
</dbReference>
<dbReference type="InterPro" id="IPR045170">
    <property type="entry name" value="MTOX"/>
</dbReference>
<evidence type="ECO:0000256" key="1">
    <source>
        <dbReference type="ARBA" id="ARBA00001974"/>
    </source>
</evidence>
<evidence type="ECO:0000256" key="2">
    <source>
        <dbReference type="ARBA" id="ARBA00022630"/>
    </source>
</evidence>
<dbReference type="PANTHER" id="PTHR10961">
    <property type="entry name" value="PEROXISOMAL SARCOSINE OXIDASE"/>
    <property type="match status" value="1"/>
</dbReference>
<protein>
    <recommendedName>
        <fullName evidence="6">FAD dependent oxidoreductase domain-containing protein</fullName>
    </recommendedName>
</protein>
<evidence type="ECO:0008006" key="6">
    <source>
        <dbReference type="Google" id="ProtNLM"/>
    </source>
</evidence>
<name>A0A7S1SYB6_9CHLO</name>
<dbReference type="InterPro" id="IPR036188">
    <property type="entry name" value="FAD/NAD-bd_sf"/>
</dbReference>
<dbReference type="AlphaFoldDB" id="A0A7S1SYB6"/>
<keyword evidence="4" id="KW-0560">Oxidoreductase</keyword>
<keyword evidence="2" id="KW-0285">Flavoprotein</keyword>
<dbReference type="EMBL" id="HBGG01028690">
    <property type="protein sequence ID" value="CAD9212594.1"/>
    <property type="molecule type" value="Transcribed_RNA"/>
</dbReference>
<keyword evidence="3" id="KW-0274">FAD</keyword>
<dbReference type="GO" id="GO:0050660">
    <property type="term" value="F:flavin adenine dinucleotide binding"/>
    <property type="evidence" value="ECO:0007669"/>
    <property type="project" value="InterPro"/>
</dbReference>
<reference evidence="5" key="1">
    <citation type="submission" date="2021-01" db="EMBL/GenBank/DDBJ databases">
        <authorList>
            <person name="Corre E."/>
            <person name="Pelletier E."/>
            <person name="Niang G."/>
            <person name="Scheremetjew M."/>
            <person name="Finn R."/>
            <person name="Kale V."/>
            <person name="Holt S."/>
            <person name="Cochrane G."/>
            <person name="Meng A."/>
            <person name="Brown T."/>
            <person name="Cohen L."/>
        </authorList>
    </citation>
    <scope>NUCLEOTIDE SEQUENCE</scope>
    <source>
        <strain evidence="5">PLY429</strain>
    </source>
</reference>
<organism evidence="5">
    <name type="scientific">Tetraselmis chuii</name>
    <dbReference type="NCBI Taxonomy" id="63592"/>
    <lineage>
        <taxon>Eukaryota</taxon>
        <taxon>Viridiplantae</taxon>
        <taxon>Chlorophyta</taxon>
        <taxon>core chlorophytes</taxon>
        <taxon>Chlorodendrophyceae</taxon>
        <taxon>Chlorodendrales</taxon>
        <taxon>Chlorodendraceae</taxon>
        <taxon>Tetraselmis</taxon>
    </lineage>
</organism>
<accession>A0A7S1SYB6</accession>
<dbReference type="SUPFAM" id="SSF51905">
    <property type="entry name" value="FAD/NAD(P)-binding domain"/>
    <property type="match status" value="1"/>
</dbReference>
<gene>
    <name evidence="5" type="ORF">TCHU04912_LOCUS14833</name>
</gene>